<dbReference type="GO" id="GO:0040029">
    <property type="term" value="P:epigenetic regulation of gene expression"/>
    <property type="evidence" value="ECO:0007669"/>
    <property type="project" value="TreeGrafter"/>
</dbReference>
<evidence type="ECO:0000256" key="1">
    <source>
        <dbReference type="SAM" id="MobiDB-lite"/>
    </source>
</evidence>
<dbReference type="GO" id="GO:0004407">
    <property type="term" value="F:histone deacetylase activity"/>
    <property type="evidence" value="ECO:0007669"/>
    <property type="project" value="TreeGrafter"/>
</dbReference>
<dbReference type="GO" id="GO:0005737">
    <property type="term" value="C:cytoplasm"/>
    <property type="evidence" value="ECO:0007669"/>
    <property type="project" value="TreeGrafter"/>
</dbReference>
<accession>A0AAD8PDI9</accession>
<feature type="region of interest" description="Disordered" evidence="1">
    <location>
        <begin position="135"/>
        <end position="162"/>
    </location>
</feature>
<evidence type="ECO:0000313" key="4">
    <source>
        <dbReference type="Proteomes" id="UP001230268"/>
    </source>
</evidence>
<feature type="region of interest" description="Disordered" evidence="1">
    <location>
        <begin position="1050"/>
        <end position="1073"/>
    </location>
</feature>
<reference evidence="3" key="1">
    <citation type="submission" date="2023-08" db="EMBL/GenBank/DDBJ databases">
        <title>Draft sequence of the Babesia gibsoni genome.</title>
        <authorList>
            <person name="Yamagishi J.Y."/>
            <person name="Xuan X.X."/>
        </authorList>
    </citation>
    <scope>NUCLEOTIDE SEQUENCE</scope>
    <source>
        <strain evidence="3">Azabu</strain>
    </source>
</reference>
<evidence type="ECO:0000259" key="2">
    <source>
        <dbReference type="Pfam" id="PF00850"/>
    </source>
</evidence>
<dbReference type="CDD" id="cd11599">
    <property type="entry name" value="HDAC_classII_2"/>
    <property type="match status" value="1"/>
</dbReference>
<dbReference type="EMBL" id="JAVEPI010000004">
    <property type="protein sequence ID" value="KAK1442382.1"/>
    <property type="molecule type" value="Genomic_DNA"/>
</dbReference>
<dbReference type="InterPro" id="IPR023696">
    <property type="entry name" value="Ureohydrolase_dom_sf"/>
</dbReference>
<dbReference type="Proteomes" id="UP001230268">
    <property type="component" value="Unassembled WGS sequence"/>
</dbReference>
<dbReference type="InterPro" id="IPR023801">
    <property type="entry name" value="His_deacetylse_dom"/>
</dbReference>
<proteinExistence type="predicted"/>
<dbReference type="Gene3D" id="3.40.800.20">
    <property type="entry name" value="Histone deacetylase domain"/>
    <property type="match status" value="1"/>
</dbReference>
<name>A0AAD8PDI9_BABGI</name>
<dbReference type="GO" id="GO:0000118">
    <property type="term" value="C:histone deacetylase complex"/>
    <property type="evidence" value="ECO:0007669"/>
    <property type="project" value="TreeGrafter"/>
</dbReference>
<protein>
    <recommendedName>
        <fullName evidence="2">Histone deacetylase domain-containing protein</fullName>
    </recommendedName>
</protein>
<dbReference type="InterPro" id="IPR037138">
    <property type="entry name" value="His_deacetylse_dom_sf"/>
</dbReference>
<sequence>MEVHLTDSSFGNYVKSPSYPNVALFQSIDQEIPPTRRATLGIHKCVMKNDLEGLKRILSSRKRESLNDYDHFGRNAFHVALQMANPKALYLLLYYPLLHPSKLFATSEWDDLLWEYTESSSNSCEAAVLIDDDFSNTTTPVRERPNDTNVAPNASNKHDSVERDAEASGVDNFLAGFLDKAQKKKKSDADGSGRTSASISSTKIGTNLLRHWEENPNSYMKAVLGVDVGNIILGCGMKEVEALYDEHYKFLIGEPNILYQTAKVYSTRYPRLFVGHPANIAVVNEQTQNEHEDVHDQIGLGKKYTSNVKQTSTSTKISGKGNGAVDTNLGDTQGDGNAKKVTNRSIITQEEGESEYLDKGCHDTSKNNDSGQQLTGRNPFGGFNVANLLHTHSAGDDGPYIPLVTTDVIATFDKTSAVHLLFSNIYIESRRDDICKCLRILLHYFNKFPEVSEGLETKDDAAFRYNRACNEEKQSFLVPGLYSNTPTSLGLAPSNNYTIKERCTADYKVLQRFSLISLGIPSKHKTPIKRVRLSSFSGGMQNSLNNPLLKKASKLPKIGMKPDQEVGGMFHKKLFDKKTLLENLPGISGTLQNATVSPNASFVKKQSSNETECTEEYCEKLQTYPNGEIIKKPLKDTSEHNFTNSIPGATAIGSKVDIDKAIESIDLPPMPLHVMNHTLCADVNNMDVDVLKRITSAIGGMQSGKQHKTHKSCFQIPISRPKASAISRTLRFEKQDTKTTVLNAALMSSIGWIRPTQEWDVFLNKRDYTRSNILHKICQIKDVKLLKWLLVCGSMPLAVNEVGDMPVHLAMDAKDPICLITILHATMKCLFYHKLECCGSFDVTNNKKGTHNSEYRQNVSGKESAFSKYMKMLKGSINQNGKTSTVDKSHTTIKLRQRGVKEALLPLHMVRDVGHDLCNAQPLKFGESEVELNDGACKDLFNEILLLIEQLTYRGIKAEAWEALVAMFTYNEVITKHLLSNPHYMHRFVNWSILLGNAEKFIAVANYVVKTLFHGVNDGSPSELASPTHSATVMSPRSCDAIHVSVGEVGSYEDNETTTHTSDNDTPNRNSTQLKSESFRSFGFPSAPLKHVLQSDANNVKVDAVTGNQLCKTSEANLQAVLYNFRESVPNYTSKVEEKLTWIITHPTCLHHLALPEPTDAPQRRHRLIMTYPENPTRLEVIISNENGILRSDALENVKLLHSPPPATLSDILRVHDWGYINRLLIQVQLAQKRWETNAYWPVLADGDTPTTPHSWNSALYAAGAVIAAVDAVCNNTCRNAFCAVRPPGHHLGTWGGAQSPTFEDEDFAVGSQGFCLINNVAIGAAYAKYMYANKGIRRIAIVDFDIHHGNGTDQIVQNIGPRPVRCVHGATASPENPSTQPGHNLWFGWRDVNDREEVFFSSIHAYDGIFYPGTGKPCTRYAPTEPRIINVAVPDGTTSPEFRVMFEARILPYLLHFKPDLIFISAGFDGHYRDSVSSGFTKYTEKDFHWATERITAVANAVCSGRLVSVLEGGYNTRLDTLSPFARSVFEHVKALSTTTHSSLYPFIHCENTIDFLLSPVVAIDPRSTMPYGESVLRAPVNRATRMKEAIDQLLKKVYHLGAERICIIPRSSLPIPTFVANLEAIAQTDNCFYSFYSKNFWSFFMDWSSVGLIEKARRKRQKVHAEDHKVICFENLMGVEPISSAMSGSLVSYVGNVITPSKLIAGCVLEAASETEQEVITRGIMYANPWSIDIKMRSLERHATAAALMLEYFKKNEMYFTITCRIHGIVGS</sequence>
<organism evidence="3 4">
    <name type="scientific">Babesia gibsoni</name>
    <dbReference type="NCBI Taxonomy" id="33632"/>
    <lineage>
        <taxon>Eukaryota</taxon>
        <taxon>Sar</taxon>
        <taxon>Alveolata</taxon>
        <taxon>Apicomplexa</taxon>
        <taxon>Aconoidasida</taxon>
        <taxon>Piroplasmida</taxon>
        <taxon>Babesiidae</taxon>
        <taxon>Babesia</taxon>
    </lineage>
</organism>
<dbReference type="SUPFAM" id="SSF52768">
    <property type="entry name" value="Arginase/deacetylase"/>
    <property type="match status" value="1"/>
</dbReference>
<dbReference type="InterPro" id="IPR036770">
    <property type="entry name" value="Ankyrin_rpt-contain_sf"/>
</dbReference>
<dbReference type="SUPFAM" id="SSF48403">
    <property type="entry name" value="Ankyrin repeat"/>
    <property type="match status" value="1"/>
</dbReference>
<comment type="caution">
    <text evidence="3">The sequence shown here is derived from an EMBL/GenBank/DDBJ whole genome shotgun (WGS) entry which is preliminary data.</text>
</comment>
<feature type="region of interest" description="Disordered" evidence="1">
    <location>
        <begin position="311"/>
        <end position="338"/>
    </location>
</feature>
<gene>
    <name evidence="3" type="ORF">BgAZ_404120</name>
</gene>
<feature type="domain" description="Histone deacetylase" evidence="2">
    <location>
        <begin position="1173"/>
        <end position="1523"/>
    </location>
</feature>
<feature type="compositionally biased region" description="Polar residues" evidence="1">
    <location>
        <begin position="1058"/>
        <end position="1073"/>
    </location>
</feature>
<dbReference type="Pfam" id="PF00850">
    <property type="entry name" value="Hist_deacetyl"/>
    <property type="match status" value="1"/>
</dbReference>
<keyword evidence="4" id="KW-1185">Reference proteome</keyword>
<evidence type="ECO:0000313" key="3">
    <source>
        <dbReference type="EMBL" id="KAK1442382.1"/>
    </source>
</evidence>
<dbReference type="PANTHER" id="PTHR10625:SF26">
    <property type="entry name" value="HISTONE DEACETYLASE DOMAIN-CONTAINING PROTEIN"/>
    <property type="match status" value="1"/>
</dbReference>
<dbReference type="PANTHER" id="PTHR10625">
    <property type="entry name" value="HISTONE DEACETYLASE HDAC1-RELATED"/>
    <property type="match status" value="1"/>
</dbReference>